<dbReference type="Proteomes" id="UP000190834">
    <property type="component" value="Unassembled WGS sequence"/>
</dbReference>
<keyword evidence="4" id="KW-1185">Reference proteome</keyword>
<name>A0A1T4RT89_VIBCI</name>
<evidence type="ECO:0000313" key="3">
    <source>
        <dbReference type="EMBL" id="SKA18968.1"/>
    </source>
</evidence>
<dbReference type="InterPro" id="IPR051910">
    <property type="entry name" value="ComF/GntX_DNA_util-trans"/>
</dbReference>
<dbReference type="PANTHER" id="PTHR47505:SF1">
    <property type="entry name" value="DNA UTILIZATION PROTEIN YHGH"/>
    <property type="match status" value="1"/>
</dbReference>
<dbReference type="InterPro" id="IPR000836">
    <property type="entry name" value="PRTase_dom"/>
</dbReference>
<dbReference type="GeneID" id="70582478"/>
<dbReference type="Pfam" id="PF00156">
    <property type="entry name" value="Pribosyltran"/>
    <property type="match status" value="1"/>
</dbReference>
<feature type="domain" description="Phosphoribosyltransferase" evidence="2">
    <location>
        <begin position="138"/>
        <end position="233"/>
    </location>
</feature>
<dbReference type="RefSeq" id="WP_078927153.1">
    <property type="nucleotide sequence ID" value="NZ_FUXB01000015.1"/>
</dbReference>
<dbReference type="PANTHER" id="PTHR47505">
    <property type="entry name" value="DNA UTILIZATION PROTEIN YHGH"/>
    <property type="match status" value="1"/>
</dbReference>
<dbReference type="OrthoDB" id="9793412at2"/>
<comment type="similarity">
    <text evidence="1">Belongs to the ComF/GntX family.</text>
</comment>
<evidence type="ECO:0000259" key="2">
    <source>
        <dbReference type="Pfam" id="PF00156"/>
    </source>
</evidence>
<organism evidence="3 4">
    <name type="scientific">Vibrio cincinnatiensis DSM 19608</name>
    <dbReference type="NCBI Taxonomy" id="1123491"/>
    <lineage>
        <taxon>Bacteria</taxon>
        <taxon>Pseudomonadati</taxon>
        <taxon>Pseudomonadota</taxon>
        <taxon>Gammaproteobacteria</taxon>
        <taxon>Vibrionales</taxon>
        <taxon>Vibrionaceae</taxon>
        <taxon>Vibrio</taxon>
    </lineage>
</organism>
<dbReference type="STRING" id="1123491.SAMN02745782_02799"/>
<protein>
    <submittedName>
        <fullName evidence="3">ComF family protein</fullName>
    </submittedName>
</protein>
<sequence length="241" mass="27562">MPPYFIASLKKISTWLAPACTLCHLPLDHQAQYGVCSACQSWFSPIQRCPRCGLPSVTATDVCGHCLHSSPPWQRLFCIGDYQFPLSHTIHQFKYQRQFWQARHLAARLAQQIQHPAPLITSVPLHWRRQWYRGFNQSELLAQGLAKQLGCHFSPTIFARRLATPAQQSLTKQQREHNLKAAFQIKQLPEHSHIAIVDDVVTTGSTMRQLCYLLLEVGIERIDIYCLCRTPEPSDPLIPRS</sequence>
<dbReference type="InterPro" id="IPR029057">
    <property type="entry name" value="PRTase-like"/>
</dbReference>
<evidence type="ECO:0000256" key="1">
    <source>
        <dbReference type="ARBA" id="ARBA00008007"/>
    </source>
</evidence>
<dbReference type="EMBL" id="FUXB01000015">
    <property type="protein sequence ID" value="SKA18968.1"/>
    <property type="molecule type" value="Genomic_DNA"/>
</dbReference>
<dbReference type="SUPFAM" id="SSF53271">
    <property type="entry name" value="PRTase-like"/>
    <property type="match status" value="1"/>
</dbReference>
<dbReference type="Gene3D" id="3.40.50.2020">
    <property type="match status" value="1"/>
</dbReference>
<gene>
    <name evidence="3" type="ORF">SAMN02745782_02799</name>
</gene>
<evidence type="ECO:0000313" key="4">
    <source>
        <dbReference type="Proteomes" id="UP000190834"/>
    </source>
</evidence>
<accession>A0A1T4RT89</accession>
<reference evidence="4" key="1">
    <citation type="submission" date="2017-02" db="EMBL/GenBank/DDBJ databases">
        <authorList>
            <person name="Varghese N."/>
            <person name="Submissions S."/>
        </authorList>
    </citation>
    <scope>NUCLEOTIDE SEQUENCE [LARGE SCALE GENOMIC DNA]</scope>
    <source>
        <strain evidence="4">DSM 19608</strain>
    </source>
</reference>
<proteinExistence type="inferred from homology"/>
<dbReference type="CDD" id="cd06223">
    <property type="entry name" value="PRTases_typeI"/>
    <property type="match status" value="1"/>
</dbReference>
<dbReference type="AlphaFoldDB" id="A0A1T4RT89"/>